<proteinExistence type="predicted"/>
<name>A0A4S8ES78_9BURK</name>
<evidence type="ECO:0000256" key="4">
    <source>
        <dbReference type="ARBA" id="ARBA00023136"/>
    </source>
</evidence>
<dbReference type="GO" id="GO:0005384">
    <property type="term" value="F:manganese ion transmembrane transporter activity"/>
    <property type="evidence" value="ECO:0007669"/>
    <property type="project" value="InterPro"/>
</dbReference>
<keyword evidence="7" id="KW-1185">Reference proteome</keyword>
<dbReference type="CDD" id="cd02432">
    <property type="entry name" value="Nodulin-21_like_1"/>
    <property type="match status" value="1"/>
</dbReference>
<feature type="transmembrane region" description="Helical" evidence="5">
    <location>
        <begin position="139"/>
        <end position="160"/>
    </location>
</feature>
<dbReference type="Pfam" id="PF01988">
    <property type="entry name" value="VIT1"/>
    <property type="match status" value="1"/>
</dbReference>
<dbReference type="AlphaFoldDB" id="A0A4S8ES78"/>
<dbReference type="EMBL" id="STFG01000027">
    <property type="protein sequence ID" value="THT97602.1"/>
    <property type="molecule type" value="Genomic_DNA"/>
</dbReference>
<keyword evidence="2 5" id="KW-0812">Transmembrane</keyword>
<comment type="caution">
    <text evidence="6">The sequence shown here is derived from an EMBL/GenBank/DDBJ whole genome shotgun (WGS) entry which is preliminary data.</text>
</comment>
<evidence type="ECO:0000313" key="7">
    <source>
        <dbReference type="Proteomes" id="UP000308917"/>
    </source>
</evidence>
<sequence>MAERLNWLRAAVLGANDGIVSTAGLLLGVAGADASASTLLLTGVAGLVAGALSMAAGEYVSVSTQRDTEMAAIAHERRELATMPEAELQELAHLLQGKGLSPELALQAAKELSAHNALAAHAEIELGLSEQRYANPWQAAAASAIAFSAGALIPLLPAVLLGSHGMAPTVAAVLLALCTTGVVSAKLGQAPVAKATLRNVMGGSLAMAATYWIGTAVAAFGA</sequence>
<feature type="transmembrane region" description="Helical" evidence="5">
    <location>
        <begin position="7"/>
        <end position="30"/>
    </location>
</feature>
<evidence type="ECO:0000313" key="6">
    <source>
        <dbReference type="EMBL" id="THT97602.1"/>
    </source>
</evidence>
<accession>A0A4S8ES78</accession>
<dbReference type="InterPro" id="IPR008217">
    <property type="entry name" value="Ccc1_fam"/>
</dbReference>
<feature type="transmembrane region" description="Helical" evidence="5">
    <location>
        <begin position="36"/>
        <end position="56"/>
    </location>
</feature>
<dbReference type="GO" id="GO:0012505">
    <property type="term" value="C:endomembrane system"/>
    <property type="evidence" value="ECO:0007669"/>
    <property type="project" value="UniProtKB-SubCell"/>
</dbReference>
<dbReference type="OrthoDB" id="9789677at2"/>
<keyword evidence="3 5" id="KW-1133">Transmembrane helix</keyword>
<keyword evidence="4 5" id="KW-0472">Membrane</keyword>
<evidence type="ECO:0000256" key="5">
    <source>
        <dbReference type="SAM" id="Phobius"/>
    </source>
</evidence>
<reference evidence="6 7" key="1">
    <citation type="journal article" date="2015" name="Antonie Van Leeuwenhoek">
        <title>Lampropedia puyangensis sp. nov., isolated from symptomatic bark of Populus ? euramericana canker and emended description of Lampropedia hyalina (Ehrenberg 1832) Lee et al. 2004.</title>
        <authorList>
            <person name="Li Y."/>
            <person name="Wang T."/>
            <person name="Piao C.G."/>
            <person name="Wang L.F."/>
            <person name="Tian G.Z."/>
            <person name="Zhu T.H."/>
            <person name="Guo M.W."/>
        </authorList>
    </citation>
    <scope>NUCLEOTIDE SEQUENCE [LARGE SCALE GENOMIC DNA]</scope>
    <source>
        <strain evidence="6 7">2-bin</strain>
    </source>
</reference>
<dbReference type="GO" id="GO:0030026">
    <property type="term" value="P:intracellular manganese ion homeostasis"/>
    <property type="evidence" value="ECO:0007669"/>
    <property type="project" value="InterPro"/>
</dbReference>
<evidence type="ECO:0000256" key="2">
    <source>
        <dbReference type="ARBA" id="ARBA00022692"/>
    </source>
</evidence>
<protein>
    <submittedName>
        <fullName evidence="6">VIT family protein</fullName>
    </submittedName>
</protein>
<evidence type="ECO:0000256" key="1">
    <source>
        <dbReference type="ARBA" id="ARBA00004127"/>
    </source>
</evidence>
<evidence type="ECO:0000256" key="3">
    <source>
        <dbReference type="ARBA" id="ARBA00022989"/>
    </source>
</evidence>
<comment type="subcellular location">
    <subcellularLocation>
        <location evidence="1">Endomembrane system</location>
        <topology evidence="1">Multi-pass membrane protein</topology>
    </subcellularLocation>
</comment>
<dbReference type="Proteomes" id="UP000308917">
    <property type="component" value="Unassembled WGS sequence"/>
</dbReference>
<feature type="transmembrane region" description="Helical" evidence="5">
    <location>
        <begin position="200"/>
        <end position="220"/>
    </location>
</feature>
<dbReference type="PANTHER" id="PTHR31851">
    <property type="entry name" value="FE(2+)/MN(2+) TRANSPORTER PCL1"/>
    <property type="match status" value="1"/>
</dbReference>
<feature type="transmembrane region" description="Helical" evidence="5">
    <location>
        <begin position="166"/>
        <end position="188"/>
    </location>
</feature>
<gene>
    <name evidence="6" type="ORF">E9531_15665</name>
</gene>
<organism evidence="6 7">
    <name type="scientific">Lampropedia puyangensis</name>
    <dbReference type="NCBI Taxonomy" id="1330072"/>
    <lineage>
        <taxon>Bacteria</taxon>
        <taxon>Pseudomonadati</taxon>
        <taxon>Pseudomonadota</taxon>
        <taxon>Betaproteobacteria</taxon>
        <taxon>Burkholderiales</taxon>
        <taxon>Comamonadaceae</taxon>
        <taxon>Lampropedia</taxon>
    </lineage>
</organism>